<accession>A0A6A5B252</accession>
<reference evidence="1 2" key="1">
    <citation type="submission" date="2019-06" db="EMBL/GenBank/DDBJ databases">
        <title>Genomics analysis of Aphanomyces spp. identifies a new class of oomycete effector associated with host adaptation.</title>
        <authorList>
            <person name="Gaulin E."/>
        </authorList>
    </citation>
    <scope>NUCLEOTIDE SEQUENCE [LARGE SCALE GENOMIC DNA]</scope>
    <source>
        <strain evidence="1 2">E</strain>
    </source>
</reference>
<feature type="non-terminal residue" evidence="1">
    <location>
        <position position="1"/>
    </location>
</feature>
<name>A0A6A5B252_APHAT</name>
<dbReference type="AlphaFoldDB" id="A0A6A5B252"/>
<dbReference type="Proteomes" id="UP000469452">
    <property type="component" value="Unassembled WGS sequence"/>
</dbReference>
<sequence length="104" mass="11488">LCGTEAVLNIYIASFTNCHFQIRLPKEKNTINYPLHYILKTIEAWEALLDTGSKYTQASLPMTTASPSVDKLLMDTANQLQAHRQDPLQGVKKQAALAIQDSGA</sequence>
<gene>
    <name evidence="1" type="ORF">AaE_001336</name>
</gene>
<comment type="caution">
    <text evidence="1">The sequence shown here is derived from an EMBL/GenBank/DDBJ whole genome shotgun (WGS) entry which is preliminary data.</text>
</comment>
<dbReference type="EMBL" id="VJMI01002760">
    <property type="protein sequence ID" value="KAF0774964.1"/>
    <property type="molecule type" value="Genomic_DNA"/>
</dbReference>
<protein>
    <submittedName>
        <fullName evidence="1">Uncharacterized protein</fullName>
    </submittedName>
</protein>
<evidence type="ECO:0000313" key="2">
    <source>
        <dbReference type="Proteomes" id="UP000469452"/>
    </source>
</evidence>
<organism evidence="1 2">
    <name type="scientific">Aphanomyces astaci</name>
    <name type="common">Crayfish plague agent</name>
    <dbReference type="NCBI Taxonomy" id="112090"/>
    <lineage>
        <taxon>Eukaryota</taxon>
        <taxon>Sar</taxon>
        <taxon>Stramenopiles</taxon>
        <taxon>Oomycota</taxon>
        <taxon>Saprolegniomycetes</taxon>
        <taxon>Saprolegniales</taxon>
        <taxon>Verrucalvaceae</taxon>
        <taxon>Aphanomyces</taxon>
    </lineage>
</organism>
<evidence type="ECO:0000313" key="1">
    <source>
        <dbReference type="EMBL" id="KAF0774964.1"/>
    </source>
</evidence>
<proteinExistence type="predicted"/>